<reference evidence="1 2" key="1">
    <citation type="submission" date="2016-02" db="EMBL/GenBank/DDBJ databases">
        <title>Complete Genome of H5569, the type strain of the newly described species Haematospirillium jordaniae.</title>
        <authorList>
            <person name="Nicholson A.C."/>
            <person name="Humrighouse B.W."/>
            <person name="Loparov V."/>
            <person name="McQuiston J.R."/>
        </authorList>
    </citation>
    <scope>NUCLEOTIDE SEQUENCE [LARGE SCALE GENOMIC DNA]</scope>
    <source>
        <strain evidence="1 2">H5569</strain>
    </source>
</reference>
<proteinExistence type="predicted"/>
<organism evidence="1 2">
    <name type="scientific">Haematospirillum jordaniae</name>
    <dbReference type="NCBI Taxonomy" id="1549855"/>
    <lineage>
        <taxon>Bacteria</taxon>
        <taxon>Pseudomonadati</taxon>
        <taxon>Pseudomonadota</taxon>
        <taxon>Alphaproteobacteria</taxon>
        <taxon>Rhodospirillales</taxon>
        <taxon>Novispirillaceae</taxon>
        <taxon>Haematospirillum</taxon>
    </lineage>
</organism>
<dbReference type="OrthoDB" id="7265678at2"/>
<dbReference type="Pfam" id="PF23840">
    <property type="entry name" value="Phage_tail_terminator"/>
    <property type="match status" value="1"/>
</dbReference>
<dbReference type="EMBL" id="CP014525">
    <property type="protein sequence ID" value="AMW34285.1"/>
    <property type="molecule type" value="Genomic_DNA"/>
</dbReference>
<sequence>MLDAIILALRERCHTFSGASGSARIAGAAEFARVAEDASLPVPAAYVLPREEKPATAVTCTGYRQPVQAHFAVVVVLPAADRRGQGAAVAVESVRDDLFRALLGWEPPGYGPIVYEGGELLSVDRARLWWQFTFSAAYQITEDETWLAVTHRDRPLLETVRIGLDATANDPETEPWGKPDGYPERWLHLHFDASAQDARENQK</sequence>
<gene>
    <name evidence="1" type="ORF">AY555_02780</name>
</gene>
<dbReference type="AlphaFoldDB" id="A0A143DC32"/>
<dbReference type="Gene3D" id="3.30.2000.10">
    <property type="entry name" value="Phage tail protein-like"/>
    <property type="match status" value="1"/>
</dbReference>
<keyword evidence="2" id="KW-1185">Reference proteome</keyword>
<protein>
    <submittedName>
        <fullName evidence="1">Uncharacterized protein</fullName>
    </submittedName>
</protein>
<dbReference type="KEGG" id="hjo:AY555_02780"/>
<dbReference type="Proteomes" id="UP000076066">
    <property type="component" value="Chromosome"/>
</dbReference>
<evidence type="ECO:0000313" key="2">
    <source>
        <dbReference type="Proteomes" id="UP000076066"/>
    </source>
</evidence>
<dbReference type="InterPro" id="IPR038042">
    <property type="entry name" value="Gp37-like"/>
</dbReference>
<evidence type="ECO:0000313" key="1">
    <source>
        <dbReference type="EMBL" id="AMW34285.1"/>
    </source>
</evidence>
<dbReference type="STRING" id="1549855.AY555_02780"/>
<name>A0A143DC32_9PROT</name>
<dbReference type="InterPro" id="IPR056912">
    <property type="entry name" value="Phage_JBD30_tail_term-like"/>
</dbReference>
<accession>A0A143DC32</accession>
<dbReference type="RefSeq" id="WP_066133151.1">
    <property type="nucleotide sequence ID" value="NZ_CP014525.1"/>
</dbReference>
<dbReference type="GeneID" id="53316076"/>